<evidence type="ECO:0000256" key="2">
    <source>
        <dbReference type="SAM" id="SignalP"/>
    </source>
</evidence>
<feature type="compositionally biased region" description="Basic and acidic residues" evidence="1">
    <location>
        <begin position="126"/>
        <end position="135"/>
    </location>
</feature>
<feature type="compositionally biased region" description="Pro residues" evidence="1">
    <location>
        <begin position="248"/>
        <end position="260"/>
    </location>
</feature>
<feature type="region of interest" description="Disordered" evidence="1">
    <location>
        <begin position="119"/>
        <end position="344"/>
    </location>
</feature>
<accession>A0A0L0V228</accession>
<feature type="compositionally biased region" description="Polar residues" evidence="1">
    <location>
        <begin position="373"/>
        <end position="390"/>
    </location>
</feature>
<feature type="region of interest" description="Disordered" evidence="1">
    <location>
        <begin position="357"/>
        <end position="455"/>
    </location>
</feature>
<dbReference type="Proteomes" id="UP000054564">
    <property type="component" value="Unassembled WGS sequence"/>
</dbReference>
<feature type="region of interest" description="Disordered" evidence="1">
    <location>
        <begin position="468"/>
        <end position="508"/>
    </location>
</feature>
<proteinExistence type="predicted"/>
<protein>
    <submittedName>
        <fullName evidence="3">Uncharacterized protein</fullName>
    </submittedName>
</protein>
<feature type="chain" id="PRO_5005548764" evidence="2">
    <location>
        <begin position="32"/>
        <end position="648"/>
    </location>
</feature>
<name>A0A0L0V228_9BASI</name>
<evidence type="ECO:0000256" key="1">
    <source>
        <dbReference type="SAM" id="MobiDB-lite"/>
    </source>
</evidence>
<feature type="signal peptide" evidence="2">
    <location>
        <begin position="1"/>
        <end position="31"/>
    </location>
</feature>
<feature type="compositionally biased region" description="Basic and acidic residues" evidence="1">
    <location>
        <begin position="411"/>
        <end position="425"/>
    </location>
</feature>
<evidence type="ECO:0000313" key="3">
    <source>
        <dbReference type="EMBL" id="KNE93024.1"/>
    </source>
</evidence>
<sequence length="648" mass="69591">MSQQPTGQRSGSHFAQFVIIACLLCASSFNAIPLPAAPPSFGLSNQSSHLQPLSHLSKRAFNSFGAAKAGEALQAAHTAGTAKDAASALKATETAEDVGKASAVGTSGFTPFKFEHTTSLPGGADHAGDNLKELKPLPPRPAHPDGAPGAHPGDDDQFFDPAEGFEEHPEHDLTATDHTDKVKPEHGLTKTNSIEAPGSTLDYVPTKDGRFTRIDKGKEIAAGQPKPLDLPKADPTGASTQKPNEAFSPPPSPHTKPAPNQPKLEGQLSLETHPERGPNPPTLNEIGRSASAPSPVPRPSTEELRPPTPLKNVEQGPNHLGGSPNPELATAQPGKLDEVPQSWSGKFTQQYQKFISKFKGKPTAPPGEAKVTDLSSTASLSPKTTGQSLDHSPVPTNGVPHTGPETLPPKALKETDAAKKSKIREFFTISHKQLHPPMGPKEPPPMGPFEPPEYPSLMQRIRNLRAEFNRKTPKLTPEEMAKRNSETFDMKPEPHLHGQLFPPDRPKHVPVKETLRRFYAEVTRKPPPVAPEVLAKSTSAASEVKPESAQEATGLWNRFFKNKVPDRAPNNDKSKVQKLGARRFFTKEFWSNTRLWKKILSLKKTPAPKNAEAVADASALTASEKKVLIASSPTPPTPPTPPAPAPAT</sequence>
<dbReference type="AlphaFoldDB" id="A0A0L0V228"/>
<keyword evidence="2" id="KW-0732">Signal</keyword>
<evidence type="ECO:0000313" key="4">
    <source>
        <dbReference type="Proteomes" id="UP000054564"/>
    </source>
</evidence>
<feature type="compositionally biased region" description="Basic and acidic residues" evidence="1">
    <location>
        <begin position="165"/>
        <end position="188"/>
    </location>
</feature>
<comment type="caution">
    <text evidence="3">The sequence shown here is derived from an EMBL/GenBank/DDBJ whole genome shotgun (WGS) entry which is preliminary data.</text>
</comment>
<feature type="compositionally biased region" description="Pro residues" evidence="1">
    <location>
        <begin position="633"/>
        <end position="648"/>
    </location>
</feature>
<keyword evidence="4" id="KW-1185">Reference proteome</keyword>
<reference evidence="4" key="1">
    <citation type="submission" date="2014-03" db="EMBL/GenBank/DDBJ databases">
        <title>The Genome Sequence of Puccinia striiformis f. sp. tritici PST-78.</title>
        <authorList>
            <consortium name="The Broad Institute Genome Sequencing Platform"/>
            <person name="Cuomo C."/>
            <person name="Hulbert S."/>
            <person name="Chen X."/>
            <person name="Walker B."/>
            <person name="Young S.K."/>
            <person name="Zeng Q."/>
            <person name="Gargeya S."/>
            <person name="Fitzgerald M."/>
            <person name="Haas B."/>
            <person name="Abouelleil A."/>
            <person name="Alvarado L."/>
            <person name="Arachchi H.M."/>
            <person name="Berlin A.M."/>
            <person name="Chapman S.B."/>
            <person name="Goldberg J."/>
            <person name="Griggs A."/>
            <person name="Gujja S."/>
            <person name="Hansen M."/>
            <person name="Howarth C."/>
            <person name="Imamovic A."/>
            <person name="Larimer J."/>
            <person name="McCowan C."/>
            <person name="Montmayeur A."/>
            <person name="Murphy C."/>
            <person name="Neiman D."/>
            <person name="Pearson M."/>
            <person name="Priest M."/>
            <person name="Roberts A."/>
            <person name="Saif S."/>
            <person name="Shea T."/>
            <person name="Sisk P."/>
            <person name="Sykes S."/>
            <person name="Wortman J."/>
            <person name="Nusbaum C."/>
            <person name="Birren B."/>
        </authorList>
    </citation>
    <scope>NUCLEOTIDE SEQUENCE [LARGE SCALE GENOMIC DNA]</scope>
    <source>
        <strain evidence="4">race PST-78</strain>
    </source>
</reference>
<dbReference type="EMBL" id="AJIL01000147">
    <property type="protein sequence ID" value="KNE93024.1"/>
    <property type="molecule type" value="Genomic_DNA"/>
</dbReference>
<feature type="compositionally biased region" description="Pro residues" evidence="1">
    <location>
        <begin position="437"/>
        <end position="454"/>
    </location>
</feature>
<organism evidence="3 4">
    <name type="scientific">Puccinia striiformis f. sp. tritici PST-78</name>
    <dbReference type="NCBI Taxonomy" id="1165861"/>
    <lineage>
        <taxon>Eukaryota</taxon>
        <taxon>Fungi</taxon>
        <taxon>Dikarya</taxon>
        <taxon>Basidiomycota</taxon>
        <taxon>Pucciniomycotina</taxon>
        <taxon>Pucciniomycetes</taxon>
        <taxon>Pucciniales</taxon>
        <taxon>Pucciniaceae</taxon>
        <taxon>Puccinia</taxon>
    </lineage>
</organism>
<feature type="compositionally biased region" description="Basic and acidic residues" evidence="1">
    <location>
        <begin position="468"/>
        <end position="496"/>
    </location>
</feature>
<feature type="compositionally biased region" description="Basic and acidic residues" evidence="1">
    <location>
        <begin position="205"/>
        <end position="219"/>
    </location>
</feature>
<gene>
    <name evidence="3" type="ORF">PSTG_13597</name>
</gene>
<feature type="region of interest" description="Disordered" evidence="1">
    <location>
        <begin position="625"/>
        <end position="648"/>
    </location>
</feature>